<sequence length="351" mass="38172">MTSTMSFRALVRQDSQSSNTSREASLKKKNRLWHRNSINKGSLKSRNGDNSAGTAGRRQFERTRSNSLVDYSDPLRTTVVLEKQDNEAYGFEVQTYGVQLKNSTVVEMCTFVCTVQQDSAAETAGLCAGDVILTINGISIEGSSHQGIIALIRESTNVLKMETVSGTVVKRIELDKKLSLLKQTLRERWVELQALTQQEKRLTRGNLNDCSNMPSLESLMSMASPASPRGLRFSSDSSCRSLLMSDSEDGISPVFDDCSSSPFSPLSPADLQPAFFGTGGSRARPTLTRTRSVSGSCSASSCGSPSPTWSASQATALFGTLPRKGRKGSVRQQFLKFLPGLNHSVEEEEGS</sequence>
<reference evidence="5 6" key="1">
    <citation type="submission" date="2024-09" db="EMBL/GenBank/DDBJ databases">
        <title>A chromosome-level genome assembly of Gray's grenadier anchovy, Coilia grayii.</title>
        <authorList>
            <person name="Fu Z."/>
        </authorList>
    </citation>
    <scope>NUCLEOTIDE SEQUENCE [LARGE SCALE GENOMIC DNA]</scope>
    <source>
        <strain evidence="5">G4</strain>
        <tissue evidence="5">Muscle</tissue>
    </source>
</reference>
<dbReference type="SUPFAM" id="SSF50156">
    <property type="entry name" value="PDZ domain-like"/>
    <property type="match status" value="1"/>
</dbReference>
<evidence type="ECO:0000256" key="2">
    <source>
        <dbReference type="ARBA" id="ARBA00022490"/>
    </source>
</evidence>
<dbReference type="PANTHER" id="PTHR15963:SF1">
    <property type="entry name" value="CYTOHESIN-INTERACTING PROTEIN"/>
    <property type="match status" value="1"/>
</dbReference>
<organism evidence="5 6">
    <name type="scientific">Coilia grayii</name>
    <name type="common">Gray's grenadier anchovy</name>
    <dbReference type="NCBI Taxonomy" id="363190"/>
    <lineage>
        <taxon>Eukaryota</taxon>
        <taxon>Metazoa</taxon>
        <taxon>Chordata</taxon>
        <taxon>Craniata</taxon>
        <taxon>Vertebrata</taxon>
        <taxon>Euteleostomi</taxon>
        <taxon>Actinopterygii</taxon>
        <taxon>Neopterygii</taxon>
        <taxon>Teleostei</taxon>
        <taxon>Clupei</taxon>
        <taxon>Clupeiformes</taxon>
        <taxon>Clupeoidei</taxon>
        <taxon>Engraulidae</taxon>
        <taxon>Coilinae</taxon>
        <taxon>Coilia</taxon>
    </lineage>
</organism>
<dbReference type="Proteomes" id="UP001591681">
    <property type="component" value="Unassembled WGS sequence"/>
</dbReference>
<evidence type="ECO:0000313" key="6">
    <source>
        <dbReference type="Proteomes" id="UP001591681"/>
    </source>
</evidence>
<dbReference type="AlphaFoldDB" id="A0ABD1J2Q1"/>
<dbReference type="InterPro" id="IPR036034">
    <property type="entry name" value="PDZ_sf"/>
</dbReference>
<feature type="compositionally biased region" description="Polar residues" evidence="3">
    <location>
        <begin position="36"/>
        <end position="53"/>
    </location>
</feature>
<comment type="subcellular location">
    <subcellularLocation>
        <location evidence="1">Cytoplasm</location>
    </subcellularLocation>
</comment>
<dbReference type="InterPro" id="IPR052122">
    <property type="entry name" value="Intracell_Traff_Signaling_Reg"/>
</dbReference>
<dbReference type="EMBL" id="JBHFQA010000020">
    <property type="protein sequence ID" value="KAL2081467.1"/>
    <property type="molecule type" value="Genomic_DNA"/>
</dbReference>
<keyword evidence="2" id="KW-0963">Cytoplasm</keyword>
<feature type="region of interest" description="Disordered" evidence="3">
    <location>
        <begin position="1"/>
        <end position="60"/>
    </location>
</feature>
<evidence type="ECO:0000256" key="3">
    <source>
        <dbReference type="SAM" id="MobiDB-lite"/>
    </source>
</evidence>
<accession>A0ABD1J2Q1</accession>
<dbReference type="GO" id="GO:0005737">
    <property type="term" value="C:cytoplasm"/>
    <property type="evidence" value="ECO:0007669"/>
    <property type="project" value="UniProtKB-SubCell"/>
</dbReference>
<keyword evidence="6" id="KW-1185">Reference proteome</keyword>
<protein>
    <recommendedName>
        <fullName evidence="4">PDZ domain-containing protein</fullName>
    </recommendedName>
</protein>
<dbReference type="PANTHER" id="PTHR15963">
    <property type="entry name" value="GENERAL RECEPTOR FOR PHOSPHOINOSITIDES 1-ASSOCIATED SCAFFOLD PROTEIN-RELATED"/>
    <property type="match status" value="1"/>
</dbReference>
<evidence type="ECO:0000259" key="4">
    <source>
        <dbReference type="PROSITE" id="PS50106"/>
    </source>
</evidence>
<dbReference type="InterPro" id="IPR001478">
    <property type="entry name" value="PDZ"/>
</dbReference>
<dbReference type="SMART" id="SM00228">
    <property type="entry name" value="PDZ"/>
    <property type="match status" value="1"/>
</dbReference>
<dbReference type="Pfam" id="PF00595">
    <property type="entry name" value="PDZ"/>
    <property type="match status" value="1"/>
</dbReference>
<dbReference type="PROSITE" id="PS50106">
    <property type="entry name" value="PDZ"/>
    <property type="match status" value="1"/>
</dbReference>
<evidence type="ECO:0000313" key="5">
    <source>
        <dbReference type="EMBL" id="KAL2081467.1"/>
    </source>
</evidence>
<name>A0ABD1J2Q1_9TELE</name>
<gene>
    <name evidence="5" type="ORF">ACEWY4_023320</name>
</gene>
<dbReference type="Gene3D" id="2.30.42.10">
    <property type="match status" value="1"/>
</dbReference>
<feature type="compositionally biased region" description="Polar residues" evidence="3">
    <location>
        <begin position="13"/>
        <end position="23"/>
    </location>
</feature>
<evidence type="ECO:0000256" key="1">
    <source>
        <dbReference type="ARBA" id="ARBA00004496"/>
    </source>
</evidence>
<proteinExistence type="predicted"/>
<comment type="caution">
    <text evidence="5">The sequence shown here is derived from an EMBL/GenBank/DDBJ whole genome shotgun (WGS) entry which is preliminary data.</text>
</comment>
<dbReference type="CDD" id="cd06713">
    <property type="entry name" value="PDZ_tamalin_CYTIP-like"/>
    <property type="match status" value="1"/>
</dbReference>
<feature type="domain" description="PDZ" evidence="4">
    <location>
        <begin position="78"/>
        <end position="167"/>
    </location>
</feature>